<reference evidence="2" key="1">
    <citation type="submission" date="2016-11" db="EMBL/GenBank/DDBJ databases">
        <authorList>
            <person name="Varghese N."/>
            <person name="Submissions S."/>
        </authorList>
    </citation>
    <scope>NUCLEOTIDE SEQUENCE [LARGE SCALE GENOMIC DNA]</scope>
    <source>
        <strain evidence="2">ACAM 48</strain>
    </source>
</reference>
<sequence>MGVWKKKVRASNPIVNLHIKFRLKVLFRYNTKNFVNPQVYLHLNKDVFDKIIV</sequence>
<protein>
    <submittedName>
        <fullName evidence="1">Uncharacterized protein</fullName>
    </submittedName>
</protein>
<name>A0A1M7NJ17_9FLAO</name>
<dbReference type="AlphaFoldDB" id="A0A1M7NJ17"/>
<dbReference type="EMBL" id="LT670848">
    <property type="protein sequence ID" value="SHN03826.1"/>
    <property type="molecule type" value="Genomic_DNA"/>
</dbReference>
<organism evidence="1 2">
    <name type="scientific">Salegentibacter salegens</name>
    <dbReference type="NCBI Taxonomy" id="143223"/>
    <lineage>
        <taxon>Bacteria</taxon>
        <taxon>Pseudomonadati</taxon>
        <taxon>Bacteroidota</taxon>
        <taxon>Flavobacteriia</taxon>
        <taxon>Flavobacteriales</taxon>
        <taxon>Flavobacteriaceae</taxon>
        <taxon>Salegentibacter</taxon>
    </lineage>
</organism>
<evidence type="ECO:0000313" key="2">
    <source>
        <dbReference type="Proteomes" id="UP000190235"/>
    </source>
</evidence>
<evidence type="ECO:0000313" key="1">
    <source>
        <dbReference type="EMBL" id="SHN03826.1"/>
    </source>
</evidence>
<accession>A0A1M7NJ17</accession>
<dbReference type="Proteomes" id="UP000190235">
    <property type="component" value="Chromosome I"/>
</dbReference>
<keyword evidence="2" id="KW-1185">Reference proteome</keyword>
<gene>
    <name evidence="1" type="ORF">SAMN05878281_3205</name>
</gene>
<proteinExistence type="predicted"/>